<accession>A0A1S8GS53</accession>
<gene>
    <name evidence="2" type="ORF">AL01_02715</name>
</gene>
<sequence>MTRAAIRRLRELDTQNHEAVIRLEITRALTHLVVIEHTLRTNEDFLDANKPSQTSSDAGSIDTTLLGQA</sequence>
<dbReference type="Proteomes" id="UP000200980">
    <property type="component" value="Unassembled WGS sequence"/>
</dbReference>
<dbReference type="AlphaFoldDB" id="A0A1S8GS53"/>
<reference evidence="2 3" key="1">
    <citation type="journal article" date="2016" name="PLoS ONE">
        <title>Whole-Genome Sequence Analysis of Bombella intestini LMG 28161T, a Novel Acetic Acid Bacterium Isolated from the Crop of a Red-Tailed Bumble Bee, Bombus lapidarius.</title>
        <authorList>
            <person name="Li L."/>
            <person name="Illeghems K."/>
            <person name="Van Kerrebroeck S."/>
            <person name="Borremans W."/>
            <person name="Cleenwerck I."/>
            <person name="Smagghe G."/>
            <person name="De Vuyst L."/>
            <person name="Vandamme P."/>
        </authorList>
    </citation>
    <scope>NUCLEOTIDE SEQUENCE [LARGE SCALE GENOMIC DNA]</scope>
    <source>
        <strain evidence="2 3">R-52487</strain>
    </source>
</reference>
<keyword evidence="3" id="KW-1185">Reference proteome</keyword>
<protein>
    <submittedName>
        <fullName evidence="2">Uncharacterized protein</fullName>
    </submittedName>
</protein>
<evidence type="ECO:0000256" key="1">
    <source>
        <dbReference type="SAM" id="MobiDB-lite"/>
    </source>
</evidence>
<proteinExistence type="predicted"/>
<comment type="caution">
    <text evidence="2">The sequence shown here is derived from an EMBL/GenBank/DDBJ whole genome shotgun (WGS) entry which is preliminary data.</text>
</comment>
<name>A0A1S8GS53_9PROT</name>
<evidence type="ECO:0000313" key="2">
    <source>
        <dbReference type="EMBL" id="OOL19882.1"/>
    </source>
</evidence>
<dbReference type="RefSeq" id="WP_077395693.1">
    <property type="nucleotide sequence ID" value="NZ_JATM01000001.1"/>
</dbReference>
<evidence type="ECO:0000313" key="3">
    <source>
        <dbReference type="Proteomes" id="UP000200980"/>
    </source>
</evidence>
<organism evidence="2 3">
    <name type="scientific">Bombella intestini</name>
    <dbReference type="NCBI Taxonomy" id="1539051"/>
    <lineage>
        <taxon>Bacteria</taxon>
        <taxon>Pseudomonadati</taxon>
        <taxon>Pseudomonadota</taxon>
        <taxon>Alphaproteobacteria</taxon>
        <taxon>Acetobacterales</taxon>
        <taxon>Acetobacteraceae</taxon>
        <taxon>Bombella</taxon>
    </lineage>
</organism>
<feature type="region of interest" description="Disordered" evidence="1">
    <location>
        <begin position="44"/>
        <end position="69"/>
    </location>
</feature>
<dbReference type="EMBL" id="JATM01000001">
    <property type="protein sequence ID" value="OOL19882.1"/>
    <property type="molecule type" value="Genomic_DNA"/>
</dbReference>
<feature type="compositionally biased region" description="Polar residues" evidence="1">
    <location>
        <begin position="50"/>
        <end position="69"/>
    </location>
</feature>